<comment type="similarity">
    <text evidence="10 12">Belongs to the TonB-dependent receptor family.</text>
</comment>
<evidence type="ECO:0000256" key="11">
    <source>
        <dbReference type="PROSITE-ProRule" id="PRU10143"/>
    </source>
</evidence>
<evidence type="ECO:0000313" key="16">
    <source>
        <dbReference type="EMBL" id="MDW6002617.1"/>
    </source>
</evidence>
<evidence type="ECO:0000256" key="10">
    <source>
        <dbReference type="PROSITE-ProRule" id="PRU01360"/>
    </source>
</evidence>
<accession>A0A1Y6IXW2</accession>
<evidence type="ECO:0000259" key="14">
    <source>
        <dbReference type="Pfam" id="PF00593"/>
    </source>
</evidence>
<comment type="subcellular location">
    <subcellularLocation>
        <location evidence="1 10">Cell outer membrane</location>
        <topology evidence="1 10">Multi-pass membrane protein</topology>
    </subcellularLocation>
</comment>
<feature type="chain" id="PRO_5012283289" evidence="13">
    <location>
        <begin position="23"/>
        <end position="608"/>
    </location>
</feature>
<keyword evidence="3 10" id="KW-1134">Transmembrane beta strand</keyword>
<keyword evidence="4 10" id="KW-0812">Transmembrane</keyword>
<evidence type="ECO:0000313" key="17">
    <source>
        <dbReference type="EMBL" id="SMS01851.1"/>
    </source>
</evidence>
<dbReference type="PROSITE" id="PS00430">
    <property type="entry name" value="TONB_DEPENDENT_REC_1"/>
    <property type="match status" value="1"/>
</dbReference>
<dbReference type="Proteomes" id="UP000196125">
    <property type="component" value="Unassembled WGS sequence"/>
</dbReference>
<keyword evidence="7 11" id="KW-0798">TonB box</keyword>
<keyword evidence="16" id="KW-0675">Receptor</keyword>
<dbReference type="PROSITE" id="PS52016">
    <property type="entry name" value="TONB_DEPENDENT_REC_3"/>
    <property type="match status" value="1"/>
</dbReference>
<feature type="signal peptide" evidence="13">
    <location>
        <begin position="1"/>
        <end position="22"/>
    </location>
</feature>
<feature type="domain" description="TonB-dependent receptor plug" evidence="15">
    <location>
        <begin position="41"/>
        <end position="147"/>
    </location>
</feature>
<feature type="short sequence motif" description="TonB box" evidence="11">
    <location>
        <begin position="29"/>
        <end position="35"/>
    </location>
</feature>
<sequence length="608" mass="67716">MKKTTLAIAVVSQLPCAFYSYADSSNTETMVVTANRFEQKIQETIEPVEVITKQDIDAIQATSLIEVLKRLPNAQIVNQGGIGQSSELYLQGRSSKNTLFLINGIRIGSATTGATDLSAIPLKGIERIEVLRGPRAAVYGSDAVSGVVNLITTASPNNRAGVSTSVGSHHYFDTNAYFSTADESSWLNMSITHQQNDGFDVKSDSTNTYDSDNDGVLSQYILADAGKNISDSFTLKFNGYYQRKDSDYDYGRSSNGADQTDSDLYNIGLVTEYKTDQNYQSHFTIATNQDSAETHGQGATPNTISTNRDTLSWDNQYKLSHALVVTGGVDWYRDRVDNGSVEYINDKRRNIAGYIGGYLSLGDFSAEGNIRRDKSSTYNYVTTRQIASAYRFSDDFRITASYGEAFKAPTFNQLYWPTQCFGSFGCYSGNPLLVPEDTKTGELAFEGTYQNADIRLAAYRSLVKNMIDSSSNENVDKVEIQGIEFVSEFDTGNFYHTIAYDFLDAKNSATGQQLRRRARHNVKWDTEYRIEQWQINLSYLFQGKRYDDASNSKVMGGYGLVDVATSYLFDNGLKVGAKVANLLDKDYQTALGYNTADREYYLNMSYDF</sequence>
<dbReference type="EMBL" id="FXXI01000007">
    <property type="protein sequence ID" value="SMS01851.1"/>
    <property type="molecule type" value="Genomic_DNA"/>
</dbReference>
<dbReference type="Gene3D" id="2.40.170.20">
    <property type="entry name" value="TonB-dependent receptor, beta-barrel domain"/>
    <property type="match status" value="1"/>
</dbReference>
<dbReference type="EMBL" id="JAWRCO010000001">
    <property type="protein sequence ID" value="MDW6002617.1"/>
    <property type="molecule type" value="Genomic_DNA"/>
</dbReference>
<evidence type="ECO:0000256" key="9">
    <source>
        <dbReference type="ARBA" id="ARBA00023237"/>
    </source>
</evidence>
<dbReference type="RefSeq" id="WP_143693253.1">
    <property type="nucleotide sequence ID" value="NZ_AP024883.1"/>
</dbReference>
<evidence type="ECO:0000256" key="13">
    <source>
        <dbReference type="SAM" id="SignalP"/>
    </source>
</evidence>
<evidence type="ECO:0000256" key="12">
    <source>
        <dbReference type="RuleBase" id="RU003357"/>
    </source>
</evidence>
<keyword evidence="6" id="KW-0406">Ion transport</keyword>
<evidence type="ECO:0000256" key="5">
    <source>
        <dbReference type="ARBA" id="ARBA00022729"/>
    </source>
</evidence>
<feature type="domain" description="TonB-dependent receptor-like beta-barrel" evidence="14">
    <location>
        <begin position="175"/>
        <end position="582"/>
    </location>
</feature>
<dbReference type="OrthoDB" id="9764669at2"/>
<evidence type="ECO:0000256" key="1">
    <source>
        <dbReference type="ARBA" id="ARBA00004571"/>
    </source>
</evidence>
<evidence type="ECO:0000313" key="19">
    <source>
        <dbReference type="Proteomes" id="UP001283366"/>
    </source>
</evidence>
<dbReference type="Pfam" id="PF07715">
    <property type="entry name" value="Plug"/>
    <property type="match status" value="1"/>
</dbReference>
<name>A0A1Y6IXW2_9VIBR</name>
<reference evidence="16 19" key="2">
    <citation type="submission" date="2023-11" db="EMBL/GenBank/DDBJ databases">
        <title>Plant-associative lifestyle of Vibrio porteresiae and its evolutionary dynamics.</title>
        <authorList>
            <person name="Rameshkumar N."/>
            <person name="Kirti K."/>
        </authorList>
    </citation>
    <scope>NUCLEOTIDE SEQUENCE [LARGE SCALE GENOMIC DNA]</scope>
    <source>
        <strain evidence="16 19">MSSRF38</strain>
    </source>
</reference>
<evidence type="ECO:0000256" key="2">
    <source>
        <dbReference type="ARBA" id="ARBA00022448"/>
    </source>
</evidence>
<evidence type="ECO:0000256" key="3">
    <source>
        <dbReference type="ARBA" id="ARBA00022452"/>
    </source>
</evidence>
<dbReference type="CDD" id="cd01347">
    <property type="entry name" value="ligand_gated_channel"/>
    <property type="match status" value="1"/>
</dbReference>
<dbReference type="Pfam" id="PF00593">
    <property type="entry name" value="TonB_dep_Rec_b-barrel"/>
    <property type="match status" value="1"/>
</dbReference>
<evidence type="ECO:0000259" key="15">
    <source>
        <dbReference type="Pfam" id="PF07715"/>
    </source>
</evidence>
<evidence type="ECO:0000256" key="6">
    <source>
        <dbReference type="ARBA" id="ARBA00023065"/>
    </source>
</evidence>
<dbReference type="PANTHER" id="PTHR30069:SF53">
    <property type="entry name" value="COLICIN I RECEPTOR-RELATED"/>
    <property type="match status" value="1"/>
</dbReference>
<dbReference type="InterPro" id="IPR012910">
    <property type="entry name" value="Plug_dom"/>
</dbReference>
<gene>
    <name evidence="17" type="primary">btuB</name>
    <name evidence="16" type="ORF">SBX37_07030</name>
    <name evidence="17" type="ORF">VIM7927_03159</name>
</gene>
<dbReference type="Gene3D" id="2.170.130.10">
    <property type="entry name" value="TonB-dependent receptor, plug domain"/>
    <property type="match status" value="1"/>
</dbReference>
<keyword evidence="19" id="KW-1185">Reference proteome</keyword>
<keyword evidence="2 10" id="KW-0813">Transport</keyword>
<proteinExistence type="inferred from homology"/>
<evidence type="ECO:0000313" key="18">
    <source>
        <dbReference type="Proteomes" id="UP000196125"/>
    </source>
</evidence>
<dbReference type="InterPro" id="IPR010916">
    <property type="entry name" value="TonB_box_CS"/>
</dbReference>
<dbReference type="PANTHER" id="PTHR30069">
    <property type="entry name" value="TONB-DEPENDENT OUTER MEMBRANE RECEPTOR"/>
    <property type="match status" value="1"/>
</dbReference>
<dbReference type="SUPFAM" id="SSF56935">
    <property type="entry name" value="Porins"/>
    <property type="match status" value="1"/>
</dbReference>
<dbReference type="Proteomes" id="UP001283366">
    <property type="component" value="Unassembled WGS sequence"/>
</dbReference>
<dbReference type="InterPro" id="IPR037066">
    <property type="entry name" value="Plug_dom_sf"/>
</dbReference>
<evidence type="ECO:0000256" key="7">
    <source>
        <dbReference type="ARBA" id="ARBA00023077"/>
    </source>
</evidence>
<evidence type="ECO:0000256" key="8">
    <source>
        <dbReference type="ARBA" id="ARBA00023136"/>
    </source>
</evidence>
<dbReference type="GO" id="GO:0015889">
    <property type="term" value="P:cobalamin transport"/>
    <property type="evidence" value="ECO:0007669"/>
    <property type="project" value="TreeGrafter"/>
</dbReference>
<keyword evidence="9 10" id="KW-0998">Cell outer membrane</keyword>
<protein>
    <submittedName>
        <fullName evidence="16">TonB-dependent receptor</fullName>
    </submittedName>
    <submittedName>
        <fullName evidence="17">Vitamin B12 transporter BtuB</fullName>
    </submittedName>
</protein>
<reference evidence="17 18" key="1">
    <citation type="submission" date="2017-05" db="EMBL/GenBank/DDBJ databases">
        <authorList>
            <person name="Song R."/>
            <person name="Chenine A.L."/>
            <person name="Ruprecht R.M."/>
        </authorList>
    </citation>
    <scope>NUCLEOTIDE SEQUENCE [LARGE SCALE GENOMIC DNA]</scope>
    <source>
        <strain evidence="17 18">CECT 7927</strain>
    </source>
</reference>
<organism evidence="17 18">
    <name type="scientific">Vibrio mangrovi</name>
    <dbReference type="NCBI Taxonomy" id="474394"/>
    <lineage>
        <taxon>Bacteria</taxon>
        <taxon>Pseudomonadati</taxon>
        <taxon>Pseudomonadota</taxon>
        <taxon>Gammaproteobacteria</taxon>
        <taxon>Vibrionales</taxon>
        <taxon>Vibrionaceae</taxon>
        <taxon>Vibrio</taxon>
    </lineage>
</organism>
<keyword evidence="5 13" id="KW-0732">Signal</keyword>
<dbReference type="GO" id="GO:0006811">
    <property type="term" value="P:monoatomic ion transport"/>
    <property type="evidence" value="ECO:0007669"/>
    <property type="project" value="UniProtKB-KW"/>
</dbReference>
<evidence type="ECO:0000256" key="4">
    <source>
        <dbReference type="ARBA" id="ARBA00022692"/>
    </source>
</evidence>
<dbReference type="InterPro" id="IPR039426">
    <property type="entry name" value="TonB-dep_rcpt-like"/>
</dbReference>
<dbReference type="InterPro" id="IPR000531">
    <property type="entry name" value="Beta-barrel_TonB"/>
</dbReference>
<dbReference type="InterPro" id="IPR036942">
    <property type="entry name" value="Beta-barrel_TonB_sf"/>
</dbReference>
<dbReference type="GO" id="GO:0009279">
    <property type="term" value="C:cell outer membrane"/>
    <property type="evidence" value="ECO:0007669"/>
    <property type="project" value="UniProtKB-SubCell"/>
</dbReference>
<keyword evidence="8 10" id="KW-0472">Membrane</keyword>
<dbReference type="AlphaFoldDB" id="A0A1Y6IXW2"/>